<dbReference type="KEGG" id="talb:FTW19_12205"/>
<protein>
    <recommendedName>
        <fullName evidence="5">DUF4148 domain-containing protein</fullName>
    </recommendedName>
</protein>
<dbReference type="EMBL" id="CP042806">
    <property type="protein sequence ID" value="QEE28696.1"/>
    <property type="molecule type" value="Genomic_DNA"/>
</dbReference>
<keyword evidence="2" id="KW-0732">Signal</keyword>
<sequence length="113" mass="12189">MKKTIRFVMPLAAAALLASSSVMTLAQQTQSSNTTAQYNGAFAGSPEQEQAYKDGMEAAKLDTLAKRKVDPTSSHLYKNPPAHVKKDQRDAYRSAFTSGYNKAINDAKANGGF</sequence>
<dbReference type="AlphaFoldDB" id="A0A5B9EF54"/>
<evidence type="ECO:0000313" key="4">
    <source>
        <dbReference type="Proteomes" id="UP000321820"/>
    </source>
</evidence>
<proteinExistence type="predicted"/>
<keyword evidence="4" id="KW-1185">Reference proteome</keyword>
<dbReference type="RefSeq" id="WP_147647886.1">
    <property type="nucleotide sequence ID" value="NZ_CP042806.1"/>
</dbReference>
<organism evidence="3 4">
    <name type="scientific">Terriglobus albidus</name>
    <dbReference type="NCBI Taxonomy" id="1592106"/>
    <lineage>
        <taxon>Bacteria</taxon>
        <taxon>Pseudomonadati</taxon>
        <taxon>Acidobacteriota</taxon>
        <taxon>Terriglobia</taxon>
        <taxon>Terriglobales</taxon>
        <taxon>Acidobacteriaceae</taxon>
        <taxon>Terriglobus</taxon>
    </lineage>
</organism>
<dbReference type="OrthoDB" id="120767at2"/>
<dbReference type="Proteomes" id="UP000321820">
    <property type="component" value="Chromosome"/>
</dbReference>
<gene>
    <name evidence="3" type="ORF">FTW19_12205</name>
</gene>
<feature type="signal peptide" evidence="2">
    <location>
        <begin position="1"/>
        <end position="26"/>
    </location>
</feature>
<name>A0A5B9EF54_9BACT</name>
<evidence type="ECO:0000256" key="1">
    <source>
        <dbReference type="SAM" id="MobiDB-lite"/>
    </source>
</evidence>
<evidence type="ECO:0008006" key="5">
    <source>
        <dbReference type="Google" id="ProtNLM"/>
    </source>
</evidence>
<accession>A0A5B9EF54</accession>
<evidence type="ECO:0000256" key="2">
    <source>
        <dbReference type="SAM" id="SignalP"/>
    </source>
</evidence>
<feature type="region of interest" description="Disordered" evidence="1">
    <location>
        <begin position="68"/>
        <end position="87"/>
    </location>
</feature>
<feature type="chain" id="PRO_5023130729" description="DUF4148 domain-containing protein" evidence="2">
    <location>
        <begin position="27"/>
        <end position="113"/>
    </location>
</feature>
<reference evidence="3 4" key="1">
    <citation type="submission" date="2019-08" db="EMBL/GenBank/DDBJ databases">
        <title>Complete genome sequence of Terriglobus albidus strain ORNL.</title>
        <authorList>
            <person name="Podar M."/>
        </authorList>
    </citation>
    <scope>NUCLEOTIDE SEQUENCE [LARGE SCALE GENOMIC DNA]</scope>
    <source>
        <strain evidence="3 4">ORNL</strain>
    </source>
</reference>
<evidence type="ECO:0000313" key="3">
    <source>
        <dbReference type="EMBL" id="QEE28696.1"/>
    </source>
</evidence>